<evidence type="ECO:0000256" key="7">
    <source>
        <dbReference type="ARBA" id="ARBA00023136"/>
    </source>
</evidence>
<organism evidence="14 15">
    <name type="scientific">Thiohalocapsa marina</name>
    <dbReference type="NCBI Taxonomy" id="424902"/>
    <lineage>
        <taxon>Bacteria</taxon>
        <taxon>Pseudomonadati</taxon>
        <taxon>Pseudomonadota</taxon>
        <taxon>Gammaproteobacteria</taxon>
        <taxon>Chromatiales</taxon>
        <taxon>Chromatiaceae</taxon>
        <taxon>Thiohalocapsa</taxon>
    </lineage>
</organism>
<sequence>MELLVLLLLILLNGVFAMSEIAVVSARRPRLLGMADQDKAGARAAVELQEQPGGFLSTIQVGITSIAILSGAIGEAALAEPLRVWLSAVPVLAPWADVLALALVVGGIAYLSVVIGELVPKQLALLAPEAIAAGVARPLRWLSRAALPLVWLLSASSALILRGLGAKRAAGPPVTDEEIKVLMTQGAEAGVFHASEGPIVANILRLDEQSIRAIMTPRNAIDHLDLADPPEVLHRELAASSHGLLPVCRGGLDGPVLGLLKVADLLPTCLDGRPPDQARIQSLLYPARFVPEGLSSTQLLEQFRDSRVNLLLVVDEYGSLEGLVTLADLLGSIVGGPVGEDATEDPQIVRRADGSWLIDGGLSLERLHTALGLPEPLPDEQTRLFHTVSGFVMHMLGQIPRPADGFEAAGLRFEVMDMDRQRVDKVLVTIDPRADSGSMDPSPDGRGAGRGHVE</sequence>
<evidence type="ECO:0000256" key="5">
    <source>
        <dbReference type="ARBA" id="ARBA00022989"/>
    </source>
</evidence>
<keyword evidence="15" id="KW-1185">Reference proteome</keyword>
<keyword evidence="3 9" id="KW-0812">Transmembrane</keyword>
<comment type="caution">
    <text evidence="14">The sequence shown here is derived from an EMBL/GenBank/DDBJ whole genome shotgun (WGS) entry which is preliminary data.</text>
</comment>
<keyword evidence="2" id="KW-1003">Cell membrane</keyword>
<dbReference type="Proteomes" id="UP000322981">
    <property type="component" value="Unassembled WGS sequence"/>
</dbReference>
<keyword evidence="5 9" id="KW-1133">Transmembrane helix</keyword>
<evidence type="ECO:0000256" key="2">
    <source>
        <dbReference type="ARBA" id="ARBA00022475"/>
    </source>
</evidence>
<reference evidence="14 15" key="1">
    <citation type="submission" date="2019-09" db="EMBL/GenBank/DDBJ databases">
        <title>Whole-genome sequence of the purple sulfur bacterium Thiohalocapsa marina DSM 19078.</title>
        <authorList>
            <person name="Kyndt J.A."/>
            <person name="Meyer T.E."/>
        </authorList>
    </citation>
    <scope>NUCLEOTIDE SEQUENCE [LARGE SCALE GENOMIC DNA]</scope>
    <source>
        <strain evidence="14 15">DSM 19078</strain>
    </source>
</reference>
<dbReference type="PANTHER" id="PTHR43099:SF5">
    <property type="entry name" value="HLYC_CORC FAMILY TRANSPORTER"/>
    <property type="match status" value="1"/>
</dbReference>
<dbReference type="CDD" id="cd04590">
    <property type="entry name" value="CBS_pair_CorC_HlyC_assoc"/>
    <property type="match status" value="1"/>
</dbReference>
<feature type="region of interest" description="Disordered" evidence="10">
    <location>
        <begin position="430"/>
        <end position="454"/>
    </location>
</feature>
<dbReference type="InterPro" id="IPR051676">
    <property type="entry name" value="UPF0053_domain"/>
</dbReference>
<evidence type="ECO:0000256" key="6">
    <source>
        <dbReference type="ARBA" id="ARBA00023122"/>
    </source>
</evidence>
<dbReference type="OrthoDB" id="9797674at2"/>
<evidence type="ECO:0000313" key="14">
    <source>
        <dbReference type="EMBL" id="KAA6187396.1"/>
    </source>
</evidence>
<protein>
    <submittedName>
        <fullName evidence="14">HlyC/CorC family transporter</fullName>
    </submittedName>
</protein>
<evidence type="ECO:0000256" key="3">
    <source>
        <dbReference type="ARBA" id="ARBA00022692"/>
    </source>
</evidence>
<evidence type="ECO:0000256" key="10">
    <source>
        <dbReference type="SAM" id="MobiDB-lite"/>
    </source>
</evidence>
<dbReference type="Gene3D" id="3.10.580.10">
    <property type="entry name" value="CBS-domain"/>
    <property type="match status" value="1"/>
</dbReference>
<name>A0A5M8FUB8_9GAMM</name>
<evidence type="ECO:0000256" key="4">
    <source>
        <dbReference type="ARBA" id="ARBA00022737"/>
    </source>
</evidence>
<evidence type="ECO:0000256" key="8">
    <source>
        <dbReference type="PROSITE-ProRule" id="PRU00703"/>
    </source>
</evidence>
<dbReference type="PROSITE" id="PS51846">
    <property type="entry name" value="CNNM"/>
    <property type="match status" value="1"/>
</dbReference>
<evidence type="ECO:0000256" key="11">
    <source>
        <dbReference type="SAM" id="Phobius"/>
    </source>
</evidence>
<accession>A0A5M8FUB8</accession>
<dbReference type="InterPro" id="IPR036318">
    <property type="entry name" value="FAD-bd_PCMH-like_sf"/>
</dbReference>
<dbReference type="Pfam" id="PF03471">
    <property type="entry name" value="CorC_HlyC"/>
    <property type="match status" value="1"/>
</dbReference>
<dbReference type="EMBL" id="VWXX01000002">
    <property type="protein sequence ID" value="KAA6187396.1"/>
    <property type="molecule type" value="Genomic_DNA"/>
</dbReference>
<keyword evidence="7 9" id="KW-0472">Membrane</keyword>
<dbReference type="RefSeq" id="WP_150090038.1">
    <property type="nucleotide sequence ID" value="NZ_JBFUOH010000084.1"/>
</dbReference>
<dbReference type="Pfam" id="PF01595">
    <property type="entry name" value="CNNM"/>
    <property type="match status" value="1"/>
</dbReference>
<dbReference type="InterPro" id="IPR016169">
    <property type="entry name" value="FAD-bd_PCMH_sub2"/>
</dbReference>
<feature type="domain" description="CNNM transmembrane" evidence="13">
    <location>
        <begin position="1"/>
        <end position="196"/>
    </location>
</feature>
<dbReference type="InterPro" id="IPR002550">
    <property type="entry name" value="CNNM"/>
</dbReference>
<dbReference type="Gene3D" id="3.30.465.10">
    <property type="match status" value="1"/>
</dbReference>
<gene>
    <name evidence="14" type="ORF">F2Q65_02420</name>
</gene>
<dbReference type="GO" id="GO:0050660">
    <property type="term" value="F:flavin adenine dinucleotide binding"/>
    <property type="evidence" value="ECO:0007669"/>
    <property type="project" value="InterPro"/>
</dbReference>
<proteinExistence type="predicted"/>
<dbReference type="SUPFAM" id="SSF54631">
    <property type="entry name" value="CBS-domain pair"/>
    <property type="match status" value="1"/>
</dbReference>
<dbReference type="PROSITE" id="PS51371">
    <property type="entry name" value="CBS"/>
    <property type="match status" value="1"/>
</dbReference>
<evidence type="ECO:0000256" key="9">
    <source>
        <dbReference type="PROSITE-ProRule" id="PRU01193"/>
    </source>
</evidence>
<dbReference type="AlphaFoldDB" id="A0A5M8FUB8"/>
<keyword evidence="4" id="KW-0677">Repeat</keyword>
<dbReference type="PANTHER" id="PTHR43099">
    <property type="entry name" value="UPF0053 PROTEIN YRKA"/>
    <property type="match status" value="1"/>
</dbReference>
<dbReference type="InterPro" id="IPR000644">
    <property type="entry name" value="CBS_dom"/>
</dbReference>
<evidence type="ECO:0000256" key="1">
    <source>
        <dbReference type="ARBA" id="ARBA00004651"/>
    </source>
</evidence>
<evidence type="ECO:0000259" key="12">
    <source>
        <dbReference type="PROSITE" id="PS51371"/>
    </source>
</evidence>
<evidence type="ECO:0000313" key="15">
    <source>
        <dbReference type="Proteomes" id="UP000322981"/>
    </source>
</evidence>
<keyword evidence="6 8" id="KW-0129">CBS domain</keyword>
<dbReference type="SMART" id="SM01091">
    <property type="entry name" value="CorC_HlyC"/>
    <property type="match status" value="1"/>
</dbReference>
<evidence type="ECO:0000259" key="13">
    <source>
        <dbReference type="PROSITE" id="PS51846"/>
    </source>
</evidence>
<dbReference type="GO" id="GO:0005886">
    <property type="term" value="C:plasma membrane"/>
    <property type="evidence" value="ECO:0007669"/>
    <property type="project" value="UniProtKB-SubCell"/>
</dbReference>
<dbReference type="InterPro" id="IPR046342">
    <property type="entry name" value="CBS_dom_sf"/>
</dbReference>
<dbReference type="SUPFAM" id="SSF56176">
    <property type="entry name" value="FAD-binding/transporter-associated domain-like"/>
    <property type="match status" value="1"/>
</dbReference>
<dbReference type="InterPro" id="IPR044751">
    <property type="entry name" value="Ion_transp-like_CBS"/>
</dbReference>
<feature type="domain" description="CBS" evidence="12">
    <location>
        <begin position="283"/>
        <end position="340"/>
    </location>
</feature>
<dbReference type="Pfam" id="PF00571">
    <property type="entry name" value="CBS"/>
    <property type="match status" value="1"/>
</dbReference>
<dbReference type="InterPro" id="IPR005170">
    <property type="entry name" value="Transptr-assoc_dom"/>
</dbReference>
<comment type="subcellular location">
    <subcellularLocation>
        <location evidence="1">Cell membrane</location>
        <topology evidence="1">Multi-pass membrane protein</topology>
    </subcellularLocation>
</comment>
<feature type="transmembrane region" description="Helical" evidence="11">
    <location>
        <begin position="91"/>
        <end position="115"/>
    </location>
</feature>